<dbReference type="Gene3D" id="3.40.630.30">
    <property type="match status" value="1"/>
</dbReference>
<dbReference type="InterPro" id="IPR016181">
    <property type="entry name" value="Acyl_CoA_acyltransferase"/>
</dbReference>
<reference evidence="2 3" key="1">
    <citation type="submission" date="2019-12" db="EMBL/GenBank/DDBJ databases">
        <title>Nocardia sp. nov. ET3-3 isolated from soil.</title>
        <authorList>
            <person name="Kanchanasin P."/>
            <person name="Tanasupawat S."/>
            <person name="Yuki M."/>
            <person name="Kudo T."/>
        </authorList>
    </citation>
    <scope>NUCLEOTIDE SEQUENCE [LARGE SCALE GENOMIC DNA]</scope>
    <source>
        <strain evidence="2 3">ET3-3</strain>
    </source>
</reference>
<sequence>MTEIREITEGETKLGARALLELRPRWESVDAIVDVIDTRLRPQGYRLMGAFDGTTDEALSVLGYRETFMSAWGRHLYVDDLSTLPEARGRGYGDALIAWVKDEARRLGCESVQLDSGVNANRAAAHRLYMRNHFAITSHHFTYEV</sequence>
<accession>A0A7K1VBD6</accession>
<dbReference type="EMBL" id="WRPP01000016">
    <property type="protein sequence ID" value="MVU83964.1"/>
    <property type="molecule type" value="Genomic_DNA"/>
</dbReference>
<proteinExistence type="predicted"/>
<dbReference type="CDD" id="cd04301">
    <property type="entry name" value="NAT_SF"/>
    <property type="match status" value="1"/>
</dbReference>
<organism evidence="2 3">
    <name type="scientific">Nocardia terrae</name>
    <dbReference type="NCBI Taxonomy" id="2675851"/>
    <lineage>
        <taxon>Bacteria</taxon>
        <taxon>Bacillati</taxon>
        <taxon>Actinomycetota</taxon>
        <taxon>Actinomycetes</taxon>
        <taxon>Mycobacteriales</taxon>
        <taxon>Nocardiaceae</taxon>
        <taxon>Nocardia</taxon>
    </lineage>
</organism>
<dbReference type="AlphaFoldDB" id="A0A7K1VBD6"/>
<keyword evidence="2" id="KW-0808">Transferase</keyword>
<name>A0A7K1VBD6_9NOCA</name>
<feature type="domain" description="N-acetyltransferase" evidence="1">
    <location>
        <begin position="2"/>
        <end position="145"/>
    </location>
</feature>
<dbReference type="GO" id="GO:0016747">
    <property type="term" value="F:acyltransferase activity, transferring groups other than amino-acyl groups"/>
    <property type="evidence" value="ECO:0007669"/>
    <property type="project" value="InterPro"/>
</dbReference>
<evidence type="ECO:0000313" key="2">
    <source>
        <dbReference type="EMBL" id="MVU83964.1"/>
    </source>
</evidence>
<dbReference type="Proteomes" id="UP000466794">
    <property type="component" value="Unassembled WGS sequence"/>
</dbReference>
<gene>
    <name evidence="2" type="ORF">GPX89_42890</name>
</gene>
<dbReference type="InterPro" id="IPR000182">
    <property type="entry name" value="GNAT_dom"/>
</dbReference>
<evidence type="ECO:0000259" key="1">
    <source>
        <dbReference type="PROSITE" id="PS51186"/>
    </source>
</evidence>
<comment type="caution">
    <text evidence="2">The sequence shown here is derived from an EMBL/GenBank/DDBJ whole genome shotgun (WGS) entry which is preliminary data.</text>
</comment>
<protein>
    <submittedName>
        <fullName evidence="2">GNAT family N-acetyltransferase</fullName>
    </submittedName>
</protein>
<dbReference type="Pfam" id="PF00583">
    <property type="entry name" value="Acetyltransf_1"/>
    <property type="match status" value="1"/>
</dbReference>
<dbReference type="RefSeq" id="WP_157393536.1">
    <property type="nucleotide sequence ID" value="NZ_WRPP01000016.1"/>
</dbReference>
<dbReference type="PROSITE" id="PS51186">
    <property type="entry name" value="GNAT"/>
    <property type="match status" value="1"/>
</dbReference>
<evidence type="ECO:0000313" key="3">
    <source>
        <dbReference type="Proteomes" id="UP000466794"/>
    </source>
</evidence>
<keyword evidence="3" id="KW-1185">Reference proteome</keyword>
<dbReference type="SUPFAM" id="SSF55729">
    <property type="entry name" value="Acyl-CoA N-acyltransferases (Nat)"/>
    <property type="match status" value="1"/>
</dbReference>